<sequence length="163" mass="17924">MQESLSLKTLVAFKDWADLFTGCYGLPPPGSIDKADNLAFTIARRSIDAGNFPLALKTLGGLLGIRGQEEDVLEYSSHYDFSKSFISIKEIKCFKEIASVANCLNNKLLSCNLLTGSIMNIIQSQSNDYFEVNALVADLMHDLAIFKKQTLQDDVANGTYSIS</sequence>
<evidence type="ECO:0000313" key="2">
    <source>
        <dbReference type="Proteomes" id="UP000595437"/>
    </source>
</evidence>
<proteinExistence type="predicted"/>
<accession>A0A7T8KC14</accession>
<dbReference type="AlphaFoldDB" id="A0A7T8KC14"/>
<keyword evidence="2" id="KW-1185">Reference proteome</keyword>
<reference evidence="2" key="1">
    <citation type="submission" date="2021-01" db="EMBL/GenBank/DDBJ databases">
        <title>Caligus Genome Assembly.</title>
        <authorList>
            <person name="Gallardo-Escarate C."/>
        </authorList>
    </citation>
    <scope>NUCLEOTIDE SEQUENCE [LARGE SCALE GENOMIC DNA]</scope>
</reference>
<name>A0A7T8KC14_CALRO</name>
<dbReference type="Proteomes" id="UP000595437">
    <property type="component" value="Chromosome 3"/>
</dbReference>
<organism evidence="1 2">
    <name type="scientific">Caligus rogercresseyi</name>
    <name type="common">Sea louse</name>
    <dbReference type="NCBI Taxonomy" id="217165"/>
    <lineage>
        <taxon>Eukaryota</taxon>
        <taxon>Metazoa</taxon>
        <taxon>Ecdysozoa</taxon>
        <taxon>Arthropoda</taxon>
        <taxon>Crustacea</taxon>
        <taxon>Multicrustacea</taxon>
        <taxon>Hexanauplia</taxon>
        <taxon>Copepoda</taxon>
        <taxon>Siphonostomatoida</taxon>
        <taxon>Caligidae</taxon>
        <taxon>Caligus</taxon>
    </lineage>
</organism>
<feature type="non-terminal residue" evidence="1">
    <location>
        <position position="163"/>
    </location>
</feature>
<protein>
    <submittedName>
        <fullName evidence="1">Uncharacterized protein</fullName>
    </submittedName>
</protein>
<dbReference type="EMBL" id="CP045892">
    <property type="protein sequence ID" value="QQP53143.1"/>
    <property type="molecule type" value="Genomic_DNA"/>
</dbReference>
<gene>
    <name evidence="1" type="ORF">FKW44_005508</name>
</gene>
<evidence type="ECO:0000313" key="1">
    <source>
        <dbReference type="EMBL" id="QQP53143.1"/>
    </source>
</evidence>